<dbReference type="SUPFAM" id="SSF54909">
    <property type="entry name" value="Dimeric alpha+beta barrel"/>
    <property type="match status" value="1"/>
</dbReference>
<dbReference type="EMBL" id="LN515532">
    <property type="protein sequence ID" value="CEA15660.1"/>
    <property type="molecule type" value="Genomic_DNA"/>
</dbReference>
<comment type="similarity">
    <text evidence="1">Belongs to the YciI family.</text>
</comment>
<accession>A0A098BYB4</accession>
<protein>
    <submittedName>
        <fullName evidence="3">YCII domain protein</fullName>
    </submittedName>
</protein>
<dbReference type="Proteomes" id="UP000032417">
    <property type="component" value="Chromosome 1"/>
</dbReference>
<organism evidence="3 4">
    <name type="scientific">Fermentimonas caenicola</name>
    <dbReference type="NCBI Taxonomy" id="1562970"/>
    <lineage>
        <taxon>Bacteria</taxon>
        <taxon>Pseudomonadati</taxon>
        <taxon>Bacteroidota</taxon>
        <taxon>Bacteroidia</taxon>
        <taxon>Bacteroidales</taxon>
        <taxon>Dysgonomonadaceae</taxon>
        <taxon>Fermentimonas</taxon>
    </lineage>
</organism>
<sequence length="113" mass="12899">MKIFYLVILKTGTNNTTDETIINESFRGHMENINRLVNEGKMIVAGPLGKNKNSYRGIFILDNINSIEQAEEILKTDPAIDTGLLDYDIYQWYGSAALPEYLPFTAKIWKQKP</sequence>
<dbReference type="HOGENOM" id="CLU_133148_0_0_10"/>
<keyword evidence="4" id="KW-1185">Reference proteome</keyword>
<feature type="domain" description="YCII-related" evidence="2">
    <location>
        <begin position="17"/>
        <end position="92"/>
    </location>
</feature>
<dbReference type="STRING" id="1562970.ING2E5B_0898"/>
<reference evidence="3 4" key="1">
    <citation type="submission" date="2014-08" db="EMBL/GenBank/DDBJ databases">
        <authorList>
            <person name="Wibberg D."/>
        </authorList>
    </citation>
    <scope>NUCLEOTIDE SEQUENCE [LARGE SCALE GENOMIC DNA]</scope>
    <source>
        <strain evidence="4">ING2-E5B</strain>
    </source>
</reference>
<dbReference type="KEGG" id="pbt:ING2E5B_0898"/>
<evidence type="ECO:0000313" key="4">
    <source>
        <dbReference type="Proteomes" id="UP000032417"/>
    </source>
</evidence>
<dbReference type="Pfam" id="PF03795">
    <property type="entry name" value="YCII"/>
    <property type="match status" value="1"/>
</dbReference>
<gene>
    <name evidence="3" type="ORF">ING2E5B_0898</name>
</gene>
<proteinExistence type="inferred from homology"/>
<dbReference type="InterPro" id="IPR005545">
    <property type="entry name" value="YCII"/>
</dbReference>
<dbReference type="InterPro" id="IPR011008">
    <property type="entry name" value="Dimeric_a/b-barrel"/>
</dbReference>
<evidence type="ECO:0000259" key="2">
    <source>
        <dbReference type="Pfam" id="PF03795"/>
    </source>
</evidence>
<evidence type="ECO:0000256" key="1">
    <source>
        <dbReference type="ARBA" id="ARBA00007689"/>
    </source>
</evidence>
<evidence type="ECO:0000313" key="3">
    <source>
        <dbReference type="EMBL" id="CEA15660.1"/>
    </source>
</evidence>
<name>A0A098BYB4_9BACT</name>
<dbReference type="AlphaFoldDB" id="A0A098BYB4"/>
<dbReference type="PATRIC" id="fig|1562970.3.peg.890"/>
<dbReference type="Gene3D" id="3.30.70.1060">
    <property type="entry name" value="Dimeric alpha+beta barrel"/>
    <property type="match status" value="1"/>
</dbReference>